<comment type="caution">
    <text evidence="1">The sequence shown here is derived from an EMBL/GenBank/DDBJ whole genome shotgun (WGS) entry which is preliminary data.</text>
</comment>
<gene>
    <name evidence="1" type="ORF">GKE73_12360</name>
</gene>
<dbReference type="AlphaFoldDB" id="A0A844GD13"/>
<organism evidence="1 2">
    <name type="scientific">Paludibacterium denitrificans</name>
    <dbReference type="NCBI Taxonomy" id="2675226"/>
    <lineage>
        <taxon>Bacteria</taxon>
        <taxon>Pseudomonadati</taxon>
        <taxon>Pseudomonadota</taxon>
        <taxon>Betaproteobacteria</taxon>
        <taxon>Neisseriales</taxon>
        <taxon>Chromobacteriaceae</taxon>
        <taxon>Paludibacterium</taxon>
    </lineage>
</organism>
<protein>
    <submittedName>
        <fullName evidence="1">Uncharacterized protein</fullName>
    </submittedName>
</protein>
<dbReference type="EMBL" id="WLYX01000001">
    <property type="protein sequence ID" value="MTD33549.1"/>
    <property type="molecule type" value="Genomic_DNA"/>
</dbReference>
<dbReference type="RefSeq" id="WP_230370586.1">
    <property type="nucleotide sequence ID" value="NZ_WLYX01000001.1"/>
</dbReference>
<name>A0A844GD13_9NEIS</name>
<accession>A0A844GD13</accession>
<keyword evidence="2" id="KW-1185">Reference proteome</keyword>
<sequence length="77" mass="8335">MGLALNKLLEQMEARRCCCLGTECVTHVEAVRTLEIPISGEVCTELRAMAEVFNAQPAELAKRHPAGGIDRHAGTSE</sequence>
<evidence type="ECO:0000313" key="2">
    <source>
        <dbReference type="Proteomes" id="UP000446658"/>
    </source>
</evidence>
<dbReference type="Proteomes" id="UP000446658">
    <property type="component" value="Unassembled WGS sequence"/>
</dbReference>
<evidence type="ECO:0000313" key="1">
    <source>
        <dbReference type="EMBL" id="MTD33549.1"/>
    </source>
</evidence>
<proteinExistence type="predicted"/>
<reference evidence="1 2" key="1">
    <citation type="submission" date="2019-11" db="EMBL/GenBank/DDBJ databases">
        <title>Draft genome sequence of Paludibacterium sp. dN18-1.</title>
        <authorList>
            <person name="Im W.-T."/>
        </authorList>
    </citation>
    <scope>NUCLEOTIDE SEQUENCE [LARGE SCALE GENOMIC DNA]</scope>
    <source>
        <strain evidence="2">dN 18-1</strain>
    </source>
</reference>